<feature type="compositionally biased region" description="Polar residues" evidence="1">
    <location>
        <begin position="315"/>
        <end position="326"/>
    </location>
</feature>
<feature type="compositionally biased region" description="Basic and acidic residues" evidence="1">
    <location>
        <begin position="346"/>
        <end position="357"/>
    </location>
</feature>
<organism evidence="2">
    <name type="scientific">Kwoniella dejecticola CBS 10117</name>
    <dbReference type="NCBI Taxonomy" id="1296121"/>
    <lineage>
        <taxon>Eukaryota</taxon>
        <taxon>Fungi</taxon>
        <taxon>Dikarya</taxon>
        <taxon>Basidiomycota</taxon>
        <taxon>Agaricomycotina</taxon>
        <taxon>Tremellomycetes</taxon>
        <taxon>Tremellales</taxon>
        <taxon>Cryptococcaceae</taxon>
        <taxon>Kwoniella</taxon>
    </lineage>
</organism>
<dbReference type="KEGG" id="kdj:28967331"/>
<feature type="region of interest" description="Disordered" evidence="1">
    <location>
        <begin position="315"/>
        <end position="359"/>
    </location>
</feature>
<dbReference type="AlphaFoldDB" id="A0A1A6A783"/>
<reference evidence="3" key="2">
    <citation type="submission" date="2013-07" db="EMBL/GenBank/DDBJ databases">
        <authorList>
            <consortium name="The Broad Institute Genome Sequencing Platform"/>
            <person name="Cuomo C."/>
            <person name="Litvintseva A."/>
            <person name="Chen Y."/>
            <person name="Heitman J."/>
            <person name="Sun S."/>
            <person name="Springer D."/>
            <person name="Dromer F."/>
            <person name="Young S.K."/>
            <person name="Zeng Q."/>
            <person name="Gargeya S."/>
            <person name="Fitzgerald M."/>
            <person name="Abouelleil A."/>
            <person name="Alvarado L."/>
            <person name="Berlin A.M."/>
            <person name="Chapman S.B."/>
            <person name="Dewar J."/>
            <person name="Goldberg J."/>
            <person name="Griggs A."/>
            <person name="Gujja S."/>
            <person name="Hansen M."/>
            <person name="Howarth C."/>
            <person name="Imamovic A."/>
            <person name="Larimer J."/>
            <person name="McCowan C."/>
            <person name="Murphy C."/>
            <person name="Pearson M."/>
            <person name="Priest M."/>
            <person name="Roberts A."/>
            <person name="Saif S."/>
            <person name="Shea T."/>
            <person name="Sykes S."/>
            <person name="Wortman J."/>
            <person name="Nusbaum C."/>
            <person name="Birren B."/>
        </authorList>
    </citation>
    <scope>NUCLEOTIDE SEQUENCE</scope>
    <source>
        <strain evidence="3">CBS 10117</strain>
    </source>
</reference>
<reference evidence="2" key="1">
    <citation type="submission" date="2013-07" db="EMBL/GenBank/DDBJ databases">
        <title>The Genome Sequence of Cryptococcus dejecticola CBS10117.</title>
        <authorList>
            <consortium name="The Broad Institute Genome Sequencing Platform"/>
            <person name="Cuomo C."/>
            <person name="Litvintseva A."/>
            <person name="Chen Y."/>
            <person name="Heitman J."/>
            <person name="Sun S."/>
            <person name="Springer D."/>
            <person name="Dromer F."/>
            <person name="Young S.K."/>
            <person name="Zeng Q."/>
            <person name="Gargeya S."/>
            <person name="Fitzgerald M."/>
            <person name="Abouelleil A."/>
            <person name="Alvarado L."/>
            <person name="Berlin A.M."/>
            <person name="Chapman S.B."/>
            <person name="Dewar J."/>
            <person name="Goldberg J."/>
            <person name="Griggs A."/>
            <person name="Gujja S."/>
            <person name="Hansen M."/>
            <person name="Howarth C."/>
            <person name="Imamovic A."/>
            <person name="Larimer J."/>
            <person name="McCowan C."/>
            <person name="Murphy C."/>
            <person name="Pearson M."/>
            <person name="Priest M."/>
            <person name="Roberts A."/>
            <person name="Saif S."/>
            <person name="Shea T."/>
            <person name="Sykes S."/>
            <person name="Wortman J."/>
            <person name="Nusbaum C."/>
            <person name="Birren B."/>
        </authorList>
    </citation>
    <scope>NUCLEOTIDE SEQUENCE [LARGE SCALE GENOMIC DNA]</scope>
    <source>
        <strain evidence="2">CBS 10117</strain>
    </source>
</reference>
<feature type="region of interest" description="Disordered" evidence="1">
    <location>
        <begin position="65"/>
        <end position="84"/>
    </location>
</feature>
<proteinExistence type="predicted"/>
<protein>
    <submittedName>
        <fullName evidence="2">Uncharacterized protein</fullName>
    </submittedName>
</protein>
<keyword evidence="4" id="KW-1185">Reference proteome</keyword>
<name>A0A1A6A783_9TREE</name>
<dbReference type="EMBL" id="KI894030">
    <property type="protein sequence ID" value="OBR85917.1"/>
    <property type="molecule type" value="Genomic_DNA"/>
</dbReference>
<dbReference type="Proteomes" id="UP000078595">
    <property type="component" value="Chromosome 4"/>
</dbReference>
<accession>A0A1A6A783</accession>
<reference evidence="3" key="3">
    <citation type="submission" date="2024-02" db="EMBL/GenBank/DDBJ databases">
        <title>Comparative genomics of Cryptococcus and Kwoniella reveals pathogenesis evolution and contrasting modes of karyotype evolution via chromosome fusion or intercentromeric recombination.</title>
        <authorList>
            <person name="Coelho M.A."/>
            <person name="David-Palma M."/>
            <person name="Shea T."/>
            <person name="Bowers K."/>
            <person name="McGinley-Smith S."/>
            <person name="Mohammad A.W."/>
            <person name="Gnirke A."/>
            <person name="Yurkov A.M."/>
            <person name="Nowrousian M."/>
            <person name="Sun S."/>
            <person name="Cuomo C.A."/>
            <person name="Heitman J."/>
        </authorList>
    </citation>
    <scope>NUCLEOTIDE SEQUENCE</scope>
    <source>
        <strain evidence="3">CBS 10117</strain>
    </source>
</reference>
<gene>
    <name evidence="2" type="ORF">I303_03632</name>
    <name evidence="3" type="ORF">I303_103610</name>
</gene>
<dbReference type="EMBL" id="CP144533">
    <property type="protein sequence ID" value="WWC61032.1"/>
    <property type="molecule type" value="Genomic_DNA"/>
</dbReference>
<evidence type="ECO:0000256" key="1">
    <source>
        <dbReference type="SAM" id="MobiDB-lite"/>
    </source>
</evidence>
<evidence type="ECO:0000313" key="4">
    <source>
        <dbReference type="Proteomes" id="UP000078595"/>
    </source>
</evidence>
<dbReference type="GeneID" id="28967331"/>
<evidence type="ECO:0000313" key="3">
    <source>
        <dbReference type="EMBL" id="WWC61032.1"/>
    </source>
</evidence>
<evidence type="ECO:0000313" key="2">
    <source>
        <dbReference type="EMBL" id="OBR85917.1"/>
    </source>
</evidence>
<dbReference type="RefSeq" id="XP_018263759.1">
    <property type="nucleotide sequence ID" value="XM_018406951.1"/>
</dbReference>
<dbReference type="VEuPathDB" id="FungiDB:I303_03632"/>
<sequence>MSGAGVATATQRYKALLAKDAEEAAERGCGTDIAASTYGSGTEQQHRQFSDIVKAAFTTKLTHRLEDLSGNNENENENENSEDSSLAHFDLTYLLEPSPSPLSIGESPWSPQPSLSVLLPEDGYSEDADAWPDPIYSILGTPFPSGPFTTEAECQDIYNRAVSANAELRDMIDASLSDSSTCPPIVRTPEYSNAEMQSLANISQRRRTLQEELSSAISSWQTGKGSTDTSTSGFFPARYQTEMWFNIASDAIQRPGSVNNKKFQEWFHRNSESCEYSVGKLISRCEGSDREIMEVGESLTYTERELDTYRKWFSASGSSDQSQNAFDGSIGRWEGKLPGSTPRGRSSSDSEEGRSEIEALDSFCTSSWNTTLTLASTEG</sequence>